<keyword evidence="4" id="KW-1185">Reference proteome</keyword>
<proteinExistence type="predicted"/>
<feature type="region of interest" description="Disordered" evidence="1">
    <location>
        <begin position="309"/>
        <end position="329"/>
    </location>
</feature>
<evidence type="ECO:0000313" key="3">
    <source>
        <dbReference type="EnsemblMetazoa" id="ADAC009494-PA"/>
    </source>
</evidence>
<dbReference type="HOGENOM" id="CLU_664344_0_0_1"/>
<reference evidence="2" key="3">
    <citation type="journal article" date="2013" name="Nucleic Acids Res.">
        <title>The genome of Anopheles darlingi, the main neotropical malaria vector.</title>
        <authorList>
            <person name="Marinotti O."/>
            <person name="Cerqueira G.C."/>
            <person name="de Almeida L.G."/>
            <person name="Ferro M.I."/>
            <person name="Loreto E.L."/>
            <person name="Zaha A."/>
            <person name="Teixeira S.M."/>
            <person name="Wespiser A.R."/>
            <person name="Almeida E Silva A."/>
            <person name="Schlindwein A.D."/>
            <person name="Pacheco A.C."/>
            <person name="Silva A.L."/>
            <person name="Graveley B.R."/>
            <person name="Walenz B.P."/>
            <person name="Lima Bde A."/>
            <person name="Ribeiro C.A."/>
            <person name="Nunes-Silva C.G."/>
            <person name="de Carvalho C.R."/>
            <person name="Soares C.M."/>
            <person name="de Menezes C.B."/>
            <person name="Matiolli C."/>
            <person name="Caffrey D."/>
            <person name="Araujo D.A."/>
            <person name="de Oliveira D.M."/>
            <person name="Golenbock D."/>
            <person name="Grisard E.C."/>
            <person name="Fantinatti-Garboggini F."/>
            <person name="de Carvalho F.M."/>
            <person name="Barcellos F.G."/>
            <person name="Prosdocimi F."/>
            <person name="May G."/>
            <person name="Azevedo Junior G.M."/>
            <person name="Guimaraes G.M."/>
            <person name="Goldman G.H."/>
            <person name="Padilha I.Q."/>
            <person name="Batista Jda S."/>
            <person name="Ferro J.A."/>
            <person name="Ribeiro J.M."/>
            <person name="Fietto J.L."/>
            <person name="Dabbas K.M."/>
            <person name="Cerdeira L."/>
            <person name="Agnez-Lima L.F."/>
            <person name="Brocchi M."/>
            <person name="de Carvalho M.O."/>
            <person name="Teixeira Mde M."/>
            <person name="Diniz Maia Mde M."/>
            <person name="Goldman M.H."/>
            <person name="Cruz Schneider M.P."/>
            <person name="Felipe M.S."/>
            <person name="Hungria M."/>
            <person name="Nicolas M.F."/>
            <person name="Pereira M."/>
            <person name="Montes M.A."/>
            <person name="Cantao M.E."/>
            <person name="Vincentz M."/>
            <person name="Rafael M.S."/>
            <person name="Silverman N."/>
            <person name="Stoco P.H."/>
            <person name="Souza R.C."/>
            <person name="Vicentini R."/>
            <person name="Gazzinelli R.T."/>
            <person name="Neves Rde O."/>
            <person name="Silva R."/>
            <person name="Astolfi-Filho S."/>
            <person name="Maciel T.E."/>
            <person name="Urmenyi T.P."/>
            <person name="Tadei W.P."/>
            <person name="Camargo E.P."/>
            <person name="de Vasconcelos A.T."/>
        </authorList>
    </citation>
    <scope>NUCLEOTIDE SEQUENCE</scope>
</reference>
<reference evidence="3" key="4">
    <citation type="submission" date="2015-06" db="UniProtKB">
        <authorList>
            <consortium name="EnsemblMetazoa"/>
        </authorList>
    </citation>
    <scope>IDENTIFICATION</scope>
</reference>
<evidence type="ECO:0000256" key="1">
    <source>
        <dbReference type="SAM" id="MobiDB-lite"/>
    </source>
</evidence>
<dbReference type="VEuPathDB" id="VectorBase:ADAR2_006657"/>
<dbReference type="Proteomes" id="UP000000673">
    <property type="component" value="Unassembled WGS sequence"/>
</dbReference>
<gene>
    <name evidence="2" type="ORF">AND_009494</name>
</gene>
<dbReference type="EMBL" id="ADMH02002110">
    <property type="protein sequence ID" value="ETN58929.1"/>
    <property type="molecule type" value="Genomic_DNA"/>
</dbReference>
<evidence type="ECO:0000313" key="4">
    <source>
        <dbReference type="Proteomes" id="UP000000673"/>
    </source>
</evidence>
<organism evidence="2">
    <name type="scientific">Anopheles darlingi</name>
    <name type="common">Mosquito</name>
    <dbReference type="NCBI Taxonomy" id="43151"/>
    <lineage>
        <taxon>Eukaryota</taxon>
        <taxon>Metazoa</taxon>
        <taxon>Ecdysozoa</taxon>
        <taxon>Arthropoda</taxon>
        <taxon>Hexapoda</taxon>
        <taxon>Insecta</taxon>
        <taxon>Pterygota</taxon>
        <taxon>Neoptera</taxon>
        <taxon>Endopterygota</taxon>
        <taxon>Diptera</taxon>
        <taxon>Nematocera</taxon>
        <taxon>Culicoidea</taxon>
        <taxon>Culicidae</taxon>
        <taxon>Anophelinae</taxon>
        <taxon>Anopheles</taxon>
    </lineage>
</organism>
<evidence type="ECO:0000313" key="2">
    <source>
        <dbReference type="EMBL" id="ETN58929.1"/>
    </source>
</evidence>
<name>W5J823_ANODA</name>
<dbReference type="VEuPathDB" id="VectorBase:ADAC009494"/>
<dbReference type="AlphaFoldDB" id="W5J823"/>
<sequence>MAVDVSNHVVARMVLTYLYDNNMQDLAEQFWNRNVYLSKAVPSAVLARMVSIGRLTNVIKEHTELVSILNDFWKTYMATGSEKVFMSPSGKATILVDMCKSLLSFIPSEAPIQFLSEPIFGESDQLQDGQGTRIVVMEEGNVNLNEFPIEFDPNTFQVIADEPEPQNRVDQSEQKENIQPIVIEIPSQSETARLSETPINSGVPAVAPASANISETPADISPDPPAKKRFSERSAMKLKRLQNRKHSSPVTRTRLVPTRPASKSVTLVGNVKSEMLKRSAARFTTTIKSAANRLNSNIAKKSKKDAFEAQLHNQSSSSSTATMSPESDEGIRQMTCALQKHRRSNRNAHKQTMEPHLSNMMQAQFSYPAVSSITSKTAETNPLESASKAAVSTLLQTTNVGEDTISAVLAHIHG</sequence>
<reference evidence="2 4" key="1">
    <citation type="journal article" date="2010" name="BMC Genomics">
        <title>Combination of measures distinguishes pre-miRNAs from other stem-loops in the genome of the newly sequenced Anopheles darlingi.</title>
        <authorList>
            <person name="Mendes N.D."/>
            <person name="Freitas A.T."/>
            <person name="Vasconcelos A.T."/>
            <person name="Sagot M.F."/>
        </authorList>
    </citation>
    <scope>NUCLEOTIDE SEQUENCE</scope>
</reference>
<dbReference type="EnsemblMetazoa" id="ADAC009494-RA">
    <property type="protein sequence ID" value="ADAC009494-PA"/>
    <property type="gene ID" value="ADAC009494"/>
</dbReference>
<reference evidence="2" key="2">
    <citation type="submission" date="2010-05" db="EMBL/GenBank/DDBJ databases">
        <authorList>
            <person name="Almeida L.G."/>
            <person name="Nicolas M.F."/>
            <person name="Souza R.C."/>
            <person name="Vasconcelos A.T.R."/>
        </authorList>
    </citation>
    <scope>NUCLEOTIDE SEQUENCE</scope>
</reference>
<accession>W5J823</accession>
<protein>
    <submittedName>
        <fullName evidence="2 3">Uncharacterized protein</fullName>
    </submittedName>
</protein>